<name>A0A8X8X6F7_SALSN</name>
<feature type="transmembrane region" description="Helical" evidence="1">
    <location>
        <begin position="12"/>
        <end position="30"/>
    </location>
</feature>
<comment type="caution">
    <text evidence="2">The sequence shown here is derived from an EMBL/GenBank/DDBJ whole genome shotgun (WGS) entry which is preliminary data.</text>
</comment>
<sequence>MSEICSDRVFRLLAFFASIAHFFVSGFLFFRSQYSQMYNVQQFKLYDLRVAVMEVCDCWRELFVKGLEHDVKER</sequence>
<keyword evidence="1" id="KW-0472">Membrane</keyword>
<keyword evidence="1" id="KW-1133">Transmembrane helix</keyword>
<proteinExistence type="predicted"/>
<dbReference type="AlphaFoldDB" id="A0A8X8X6F7"/>
<reference evidence="2" key="2">
    <citation type="submission" date="2020-08" db="EMBL/GenBank/DDBJ databases">
        <title>Plant Genome Project.</title>
        <authorList>
            <person name="Zhang R.-G."/>
        </authorList>
    </citation>
    <scope>NUCLEOTIDE SEQUENCE</scope>
    <source>
        <strain evidence="2">Huo1</strain>
        <tissue evidence="2">Leaf</tissue>
    </source>
</reference>
<evidence type="ECO:0000313" key="3">
    <source>
        <dbReference type="Proteomes" id="UP000298416"/>
    </source>
</evidence>
<reference evidence="2" key="1">
    <citation type="submission" date="2018-01" db="EMBL/GenBank/DDBJ databases">
        <authorList>
            <person name="Mao J.F."/>
        </authorList>
    </citation>
    <scope>NUCLEOTIDE SEQUENCE</scope>
    <source>
        <strain evidence="2">Huo1</strain>
        <tissue evidence="2">Leaf</tissue>
    </source>
</reference>
<protein>
    <submittedName>
        <fullName evidence="2">Uncharacterized protein</fullName>
    </submittedName>
</protein>
<organism evidence="2">
    <name type="scientific">Salvia splendens</name>
    <name type="common">Scarlet sage</name>
    <dbReference type="NCBI Taxonomy" id="180675"/>
    <lineage>
        <taxon>Eukaryota</taxon>
        <taxon>Viridiplantae</taxon>
        <taxon>Streptophyta</taxon>
        <taxon>Embryophyta</taxon>
        <taxon>Tracheophyta</taxon>
        <taxon>Spermatophyta</taxon>
        <taxon>Magnoliopsida</taxon>
        <taxon>eudicotyledons</taxon>
        <taxon>Gunneridae</taxon>
        <taxon>Pentapetalae</taxon>
        <taxon>asterids</taxon>
        <taxon>lamiids</taxon>
        <taxon>Lamiales</taxon>
        <taxon>Lamiaceae</taxon>
        <taxon>Nepetoideae</taxon>
        <taxon>Mentheae</taxon>
        <taxon>Salviinae</taxon>
        <taxon>Salvia</taxon>
        <taxon>Salvia subgen. Calosphace</taxon>
        <taxon>core Calosphace</taxon>
    </lineage>
</organism>
<accession>A0A8X8X6F7</accession>
<dbReference type="EMBL" id="PNBA02000011">
    <property type="protein sequence ID" value="KAG6408720.1"/>
    <property type="molecule type" value="Genomic_DNA"/>
</dbReference>
<dbReference type="Proteomes" id="UP000298416">
    <property type="component" value="Unassembled WGS sequence"/>
</dbReference>
<evidence type="ECO:0000313" key="2">
    <source>
        <dbReference type="EMBL" id="KAG6408720.1"/>
    </source>
</evidence>
<keyword evidence="1" id="KW-0812">Transmembrane</keyword>
<gene>
    <name evidence="2" type="ORF">SASPL_131741</name>
</gene>
<keyword evidence="3" id="KW-1185">Reference proteome</keyword>
<evidence type="ECO:0000256" key="1">
    <source>
        <dbReference type="SAM" id="Phobius"/>
    </source>
</evidence>